<evidence type="ECO:0000313" key="1">
    <source>
        <dbReference type="EMBL" id="SEI90428.1"/>
    </source>
</evidence>
<dbReference type="EMBL" id="FNYO01000026">
    <property type="protein sequence ID" value="SEI90428.1"/>
    <property type="molecule type" value="Genomic_DNA"/>
</dbReference>
<dbReference type="Proteomes" id="UP000199005">
    <property type="component" value="Unassembled WGS sequence"/>
</dbReference>
<dbReference type="RefSeq" id="WP_090622402.1">
    <property type="nucleotide sequence ID" value="NZ_FNYO01000026.1"/>
</dbReference>
<sequence>MTILTQGARTAEFLLSEANGQRSREQITVNAMAGKLAAGTLLAKITAANAATPSAAGGNTGNGTLGTVTVGNDAITGTYVLTITAAAANGGEFSVVDPNGDAVGAGEVGVQFSAGGLTFTLADGSTDFIVGDAFTIAVNAGLGEWVAYDDDGTNDGRRAATGILYAAVDATEADAQAAVIVRDAEVVGAKLTGLDANGQADLLALGIVVR</sequence>
<dbReference type="EMBL" id="FOFJ01000021">
    <property type="protein sequence ID" value="SEQ91092.1"/>
    <property type="molecule type" value="Genomic_DNA"/>
</dbReference>
<reference evidence="3 4" key="1">
    <citation type="submission" date="2016-10" db="EMBL/GenBank/DDBJ databases">
        <authorList>
            <person name="de Groot N.N."/>
        </authorList>
    </citation>
    <scope>NUCLEOTIDE SEQUENCE [LARGE SCALE GENOMIC DNA]</scope>
    <source>
        <strain evidence="1 3">DSM 1041</strain>
        <strain evidence="2 4">DSM 378</strain>
    </source>
</reference>
<evidence type="ECO:0000313" key="4">
    <source>
        <dbReference type="Proteomes" id="UP000199267"/>
    </source>
</evidence>
<accession>A0A1H6UDF6</accession>
<dbReference type="Proteomes" id="UP000199267">
    <property type="component" value="Unassembled WGS sequence"/>
</dbReference>
<dbReference type="AlphaFoldDB" id="A0A1H6UDF6"/>
<name>A0A1H6UDF6_9GAMM</name>
<protein>
    <submittedName>
        <fullName evidence="1">Bacteriophage lambda head decoration protein D</fullName>
    </submittedName>
</protein>
<dbReference type="InterPro" id="IPR004195">
    <property type="entry name" value="Head_decoration_D"/>
</dbReference>
<proteinExistence type="predicted"/>
<evidence type="ECO:0000313" key="2">
    <source>
        <dbReference type="EMBL" id="SEQ91092.1"/>
    </source>
</evidence>
<evidence type="ECO:0000313" key="3">
    <source>
        <dbReference type="Proteomes" id="UP000199005"/>
    </source>
</evidence>
<dbReference type="STRING" id="170623.SAMN04244579_02390"/>
<dbReference type="Pfam" id="PF02924">
    <property type="entry name" value="HDPD"/>
    <property type="match status" value="1"/>
</dbReference>
<gene>
    <name evidence="2" type="ORF">SAMN04244573_02510</name>
    <name evidence="1" type="ORF">SAMN04244579_02390</name>
</gene>
<organism evidence="1 3">
    <name type="scientific">Azotobacter beijerinckii</name>
    <dbReference type="NCBI Taxonomy" id="170623"/>
    <lineage>
        <taxon>Bacteria</taxon>
        <taxon>Pseudomonadati</taxon>
        <taxon>Pseudomonadota</taxon>
        <taxon>Gammaproteobacteria</taxon>
        <taxon>Pseudomonadales</taxon>
        <taxon>Pseudomonadaceae</taxon>
        <taxon>Azotobacter</taxon>
    </lineage>
</organism>